<dbReference type="InterPro" id="IPR010982">
    <property type="entry name" value="Lambda_DNA-bd_dom_sf"/>
</dbReference>
<dbReference type="RefSeq" id="WP_205115156.1">
    <property type="nucleotide sequence ID" value="NZ_JAFBCM010000001.1"/>
</dbReference>
<reference evidence="6" key="1">
    <citation type="journal article" date="2019" name="Int. J. Syst. Evol. Microbiol.">
        <title>The Global Catalogue of Microorganisms (GCM) 10K type strain sequencing project: providing services to taxonomists for standard genome sequencing and annotation.</title>
        <authorList>
            <consortium name="The Broad Institute Genomics Platform"/>
            <consortium name="The Broad Institute Genome Sequencing Center for Infectious Disease"/>
            <person name="Wu L."/>
            <person name="Ma J."/>
        </authorList>
    </citation>
    <scope>NUCLEOTIDE SEQUENCE [LARGE SCALE GENOMIC DNA]</scope>
    <source>
        <strain evidence="6">CGMCC 4.7241</strain>
    </source>
</reference>
<proteinExistence type="predicted"/>
<dbReference type="CDD" id="cd06267">
    <property type="entry name" value="PBP1_LacI_sugar_binding-like"/>
    <property type="match status" value="1"/>
</dbReference>
<dbReference type="PROSITE" id="PS50932">
    <property type="entry name" value="HTH_LACI_2"/>
    <property type="match status" value="1"/>
</dbReference>
<evidence type="ECO:0000313" key="6">
    <source>
        <dbReference type="Proteomes" id="UP001595699"/>
    </source>
</evidence>
<keyword evidence="1" id="KW-0805">Transcription regulation</keyword>
<dbReference type="CDD" id="cd01392">
    <property type="entry name" value="HTH_LacI"/>
    <property type="match status" value="1"/>
</dbReference>
<dbReference type="Pfam" id="PF00356">
    <property type="entry name" value="LacI"/>
    <property type="match status" value="1"/>
</dbReference>
<comment type="caution">
    <text evidence="5">The sequence shown here is derived from an EMBL/GenBank/DDBJ whole genome shotgun (WGS) entry which is preliminary data.</text>
</comment>
<accession>A0ABV7YI44</accession>
<dbReference type="InterPro" id="IPR000843">
    <property type="entry name" value="HTH_LacI"/>
</dbReference>
<dbReference type="InterPro" id="IPR028082">
    <property type="entry name" value="Peripla_BP_I"/>
</dbReference>
<dbReference type="Pfam" id="PF13377">
    <property type="entry name" value="Peripla_BP_3"/>
    <property type="match status" value="1"/>
</dbReference>
<keyword evidence="6" id="KW-1185">Reference proteome</keyword>
<keyword evidence="2 5" id="KW-0238">DNA-binding</keyword>
<dbReference type="Gene3D" id="1.10.260.40">
    <property type="entry name" value="lambda repressor-like DNA-binding domains"/>
    <property type="match status" value="1"/>
</dbReference>
<evidence type="ECO:0000259" key="4">
    <source>
        <dbReference type="PROSITE" id="PS50932"/>
    </source>
</evidence>
<gene>
    <name evidence="5" type="ORF">ACFOUW_25850</name>
</gene>
<evidence type="ECO:0000256" key="3">
    <source>
        <dbReference type="ARBA" id="ARBA00023163"/>
    </source>
</evidence>
<evidence type="ECO:0000313" key="5">
    <source>
        <dbReference type="EMBL" id="MFC3764286.1"/>
    </source>
</evidence>
<dbReference type="Gene3D" id="3.40.50.2300">
    <property type="match status" value="2"/>
</dbReference>
<dbReference type="PANTHER" id="PTHR30146:SF155">
    <property type="entry name" value="ALANINE RACEMASE"/>
    <property type="match status" value="1"/>
</dbReference>
<keyword evidence="3" id="KW-0804">Transcription</keyword>
<dbReference type="SUPFAM" id="SSF47413">
    <property type="entry name" value="lambda repressor-like DNA-binding domains"/>
    <property type="match status" value="1"/>
</dbReference>
<name>A0ABV7YI44_9ACTN</name>
<feature type="domain" description="HTH lacI-type" evidence="4">
    <location>
        <begin position="10"/>
        <end position="64"/>
    </location>
</feature>
<evidence type="ECO:0000256" key="1">
    <source>
        <dbReference type="ARBA" id="ARBA00023015"/>
    </source>
</evidence>
<dbReference type="EMBL" id="JBHRZH010000023">
    <property type="protein sequence ID" value="MFC3764286.1"/>
    <property type="molecule type" value="Genomic_DNA"/>
</dbReference>
<dbReference type="GO" id="GO:0003677">
    <property type="term" value="F:DNA binding"/>
    <property type="evidence" value="ECO:0007669"/>
    <property type="project" value="UniProtKB-KW"/>
</dbReference>
<dbReference type="InterPro" id="IPR046335">
    <property type="entry name" value="LacI/GalR-like_sensor"/>
</dbReference>
<dbReference type="SUPFAM" id="SSF53822">
    <property type="entry name" value="Periplasmic binding protein-like I"/>
    <property type="match status" value="1"/>
</dbReference>
<protein>
    <submittedName>
        <fullName evidence="5">LacI family DNA-binding transcriptional regulator</fullName>
    </submittedName>
</protein>
<dbReference type="SMART" id="SM00354">
    <property type="entry name" value="HTH_LACI"/>
    <property type="match status" value="1"/>
</dbReference>
<dbReference type="Proteomes" id="UP001595699">
    <property type="component" value="Unassembled WGS sequence"/>
</dbReference>
<organism evidence="5 6">
    <name type="scientific">Tenggerimyces flavus</name>
    <dbReference type="NCBI Taxonomy" id="1708749"/>
    <lineage>
        <taxon>Bacteria</taxon>
        <taxon>Bacillati</taxon>
        <taxon>Actinomycetota</taxon>
        <taxon>Actinomycetes</taxon>
        <taxon>Propionibacteriales</taxon>
        <taxon>Nocardioidaceae</taxon>
        <taxon>Tenggerimyces</taxon>
    </lineage>
</organism>
<sequence>MAPRPPKRRPTIADVAAAAGVSKGAVSRTFNGGARISAATRERIHAAAAQLGWMPSAAARAINGAPAQAIGLILRRPAELLELDPFFPAFLAGVESVLARHQYSAILRFVENAAQERSAYQQLIAERRVDGFLLNDLRQPDFRLKLLADQDARVVVVGKPGRGCPFPSVDTDSAAQVRQLLVHFIINGHREIAHVMGAPDLGHAKDRERLWRKTVAEFGLTPGNLEVGHFTAAGGAAATQKLIANKTRPTAIFYANDVMAVAGLAVLKDAGLNVPDDIAVVGFDDIQLASHTSPTLSTVRCDYRLLGRTAAELLLSTMAGNAVERQTLLPAEIRWRASN</sequence>
<dbReference type="PANTHER" id="PTHR30146">
    <property type="entry name" value="LACI-RELATED TRANSCRIPTIONAL REPRESSOR"/>
    <property type="match status" value="1"/>
</dbReference>
<evidence type="ECO:0000256" key="2">
    <source>
        <dbReference type="ARBA" id="ARBA00023125"/>
    </source>
</evidence>